<name>A0A392VET6_9FABA</name>
<feature type="compositionally biased region" description="Polar residues" evidence="1">
    <location>
        <begin position="1"/>
        <end position="12"/>
    </location>
</feature>
<evidence type="ECO:0000313" key="3">
    <source>
        <dbReference type="Proteomes" id="UP000265520"/>
    </source>
</evidence>
<keyword evidence="3" id="KW-1185">Reference proteome</keyword>
<comment type="caution">
    <text evidence="2">The sequence shown here is derived from an EMBL/GenBank/DDBJ whole genome shotgun (WGS) entry which is preliminary data.</text>
</comment>
<feature type="compositionally biased region" description="Basic residues" evidence="1">
    <location>
        <begin position="39"/>
        <end position="49"/>
    </location>
</feature>
<sequence>RRHNSVQESIVSSPRRPGPRDASAFLRSGGSSGTIASRIPRRSRFFNDS</sequence>
<evidence type="ECO:0000313" key="2">
    <source>
        <dbReference type="EMBL" id="MCI85355.1"/>
    </source>
</evidence>
<organism evidence="2 3">
    <name type="scientific">Trifolium medium</name>
    <dbReference type="NCBI Taxonomy" id="97028"/>
    <lineage>
        <taxon>Eukaryota</taxon>
        <taxon>Viridiplantae</taxon>
        <taxon>Streptophyta</taxon>
        <taxon>Embryophyta</taxon>
        <taxon>Tracheophyta</taxon>
        <taxon>Spermatophyta</taxon>
        <taxon>Magnoliopsida</taxon>
        <taxon>eudicotyledons</taxon>
        <taxon>Gunneridae</taxon>
        <taxon>Pentapetalae</taxon>
        <taxon>rosids</taxon>
        <taxon>fabids</taxon>
        <taxon>Fabales</taxon>
        <taxon>Fabaceae</taxon>
        <taxon>Papilionoideae</taxon>
        <taxon>50 kb inversion clade</taxon>
        <taxon>NPAAA clade</taxon>
        <taxon>Hologalegina</taxon>
        <taxon>IRL clade</taxon>
        <taxon>Trifolieae</taxon>
        <taxon>Trifolium</taxon>
    </lineage>
</organism>
<accession>A0A392VET6</accession>
<feature type="region of interest" description="Disordered" evidence="1">
    <location>
        <begin position="1"/>
        <end position="49"/>
    </location>
</feature>
<dbReference type="Proteomes" id="UP000265520">
    <property type="component" value="Unassembled WGS sequence"/>
</dbReference>
<protein>
    <submittedName>
        <fullName evidence="2">Uncharacterized protein</fullName>
    </submittedName>
</protein>
<evidence type="ECO:0000256" key="1">
    <source>
        <dbReference type="SAM" id="MobiDB-lite"/>
    </source>
</evidence>
<proteinExistence type="predicted"/>
<dbReference type="EMBL" id="LXQA011113412">
    <property type="protein sequence ID" value="MCI85355.1"/>
    <property type="molecule type" value="Genomic_DNA"/>
</dbReference>
<feature type="non-terminal residue" evidence="2">
    <location>
        <position position="1"/>
    </location>
</feature>
<dbReference type="AlphaFoldDB" id="A0A392VET6"/>
<reference evidence="2 3" key="1">
    <citation type="journal article" date="2018" name="Front. Plant Sci.">
        <title>Red Clover (Trifolium pratense) and Zigzag Clover (T. medium) - A Picture of Genomic Similarities and Differences.</title>
        <authorList>
            <person name="Dluhosova J."/>
            <person name="Istvanek J."/>
            <person name="Nedelnik J."/>
            <person name="Repkova J."/>
        </authorList>
    </citation>
    <scope>NUCLEOTIDE SEQUENCE [LARGE SCALE GENOMIC DNA]</scope>
    <source>
        <strain evidence="3">cv. 10/8</strain>
        <tissue evidence="2">Leaf</tissue>
    </source>
</reference>